<evidence type="ECO:0000256" key="5">
    <source>
        <dbReference type="ARBA" id="ARBA00022705"/>
    </source>
</evidence>
<dbReference type="Pfam" id="PF02739">
    <property type="entry name" value="5_3_exonuc_N"/>
    <property type="match status" value="1"/>
</dbReference>
<name>A0A937XH55_UNCW3</name>
<dbReference type="Proteomes" id="UP000779900">
    <property type="component" value="Unassembled WGS sequence"/>
</dbReference>
<evidence type="ECO:0000256" key="6">
    <source>
        <dbReference type="ARBA" id="ARBA00022763"/>
    </source>
</evidence>
<dbReference type="PANTHER" id="PTHR10133:SF27">
    <property type="entry name" value="DNA POLYMERASE NU"/>
    <property type="match status" value="1"/>
</dbReference>
<dbReference type="PRINTS" id="PR00868">
    <property type="entry name" value="DNAPOLI"/>
</dbReference>
<dbReference type="SUPFAM" id="SSF47807">
    <property type="entry name" value="5' to 3' exonuclease, C-terminal subdomain"/>
    <property type="match status" value="1"/>
</dbReference>
<accession>A0A937XH55</accession>
<dbReference type="PROSITE" id="PS00447">
    <property type="entry name" value="DNA_POLYMERASE_A"/>
    <property type="match status" value="1"/>
</dbReference>
<keyword evidence="7" id="KW-0239">DNA-directed DNA polymerase</keyword>
<evidence type="ECO:0000256" key="8">
    <source>
        <dbReference type="ARBA" id="ARBA00023125"/>
    </source>
</evidence>
<dbReference type="EC" id="2.7.7.7" evidence="2"/>
<dbReference type="InterPro" id="IPR008918">
    <property type="entry name" value="HhH2"/>
</dbReference>
<evidence type="ECO:0000256" key="1">
    <source>
        <dbReference type="ARBA" id="ARBA00007705"/>
    </source>
</evidence>
<dbReference type="Gene3D" id="3.40.50.1010">
    <property type="entry name" value="5'-nuclease"/>
    <property type="match status" value="1"/>
</dbReference>
<dbReference type="InterPro" id="IPR001098">
    <property type="entry name" value="DNA-dir_DNA_pol_A_palm_dom"/>
</dbReference>
<keyword evidence="6" id="KW-0227">DNA damage</keyword>
<dbReference type="CDD" id="cd09859">
    <property type="entry name" value="PIN_53EXO"/>
    <property type="match status" value="1"/>
</dbReference>
<dbReference type="InterPro" id="IPR020045">
    <property type="entry name" value="DNA_polI_H3TH"/>
</dbReference>
<evidence type="ECO:0000313" key="13">
    <source>
        <dbReference type="EMBL" id="MBM3331536.1"/>
    </source>
</evidence>
<comment type="similarity">
    <text evidence="1">Belongs to the DNA polymerase type-A family.</text>
</comment>
<dbReference type="Gene3D" id="1.20.1060.10">
    <property type="entry name" value="Taq DNA Polymerase, Chain T, domain 4"/>
    <property type="match status" value="1"/>
</dbReference>
<dbReference type="GO" id="GO:0003677">
    <property type="term" value="F:DNA binding"/>
    <property type="evidence" value="ECO:0007669"/>
    <property type="project" value="UniProtKB-KW"/>
</dbReference>
<keyword evidence="3" id="KW-0808">Transferase</keyword>
<dbReference type="GO" id="GO:0006302">
    <property type="term" value="P:double-strand break repair"/>
    <property type="evidence" value="ECO:0007669"/>
    <property type="project" value="TreeGrafter"/>
</dbReference>
<feature type="domain" description="DNA-directed DNA polymerase family A palm" evidence="12">
    <location>
        <begin position="582"/>
        <end position="787"/>
    </location>
</feature>
<evidence type="ECO:0000259" key="11">
    <source>
        <dbReference type="SMART" id="SM00475"/>
    </source>
</evidence>
<evidence type="ECO:0000256" key="7">
    <source>
        <dbReference type="ARBA" id="ARBA00022932"/>
    </source>
</evidence>
<dbReference type="InterPro" id="IPR002421">
    <property type="entry name" value="5-3_exonuclease"/>
</dbReference>
<dbReference type="InterPro" id="IPR043502">
    <property type="entry name" value="DNA/RNA_pol_sf"/>
</dbReference>
<feature type="domain" description="5'-3' exonuclease" evidence="11">
    <location>
        <begin position="2"/>
        <end position="250"/>
    </location>
</feature>
<dbReference type="SMART" id="SM00279">
    <property type="entry name" value="HhH2"/>
    <property type="match status" value="1"/>
</dbReference>
<dbReference type="InterPro" id="IPR012337">
    <property type="entry name" value="RNaseH-like_sf"/>
</dbReference>
<dbReference type="Gene3D" id="1.10.150.20">
    <property type="entry name" value="5' to 3' exonuclease, C-terminal subdomain"/>
    <property type="match status" value="2"/>
</dbReference>
<dbReference type="SUPFAM" id="SSF56672">
    <property type="entry name" value="DNA/RNA polymerases"/>
    <property type="match status" value="1"/>
</dbReference>
<dbReference type="InterPro" id="IPR029060">
    <property type="entry name" value="PIN-like_dom_sf"/>
</dbReference>
<dbReference type="InterPro" id="IPR002298">
    <property type="entry name" value="DNA_polymerase_A"/>
</dbReference>
<keyword evidence="4" id="KW-0548">Nucleotidyltransferase</keyword>
<dbReference type="SMART" id="SM00482">
    <property type="entry name" value="POLAc"/>
    <property type="match status" value="1"/>
</dbReference>
<dbReference type="InterPro" id="IPR020046">
    <property type="entry name" value="5-3_exonucl_a-hlix_arch_N"/>
</dbReference>
<dbReference type="SUPFAM" id="SSF53098">
    <property type="entry name" value="Ribonuclease H-like"/>
    <property type="match status" value="1"/>
</dbReference>
<keyword evidence="9" id="KW-0234">DNA repair</keyword>
<dbReference type="InterPro" id="IPR036397">
    <property type="entry name" value="RNaseH_sf"/>
</dbReference>
<dbReference type="CDD" id="cd09898">
    <property type="entry name" value="H3TH_53EXO"/>
    <property type="match status" value="1"/>
</dbReference>
<dbReference type="GO" id="GO:0006261">
    <property type="term" value="P:DNA-templated DNA replication"/>
    <property type="evidence" value="ECO:0007669"/>
    <property type="project" value="InterPro"/>
</dbReference>
<evidence type="ECO:0000256" key="4">
    <source>
        <dbReference type="ARBA" id="ARBA00022695"/>
    </source>
</evidence>
<evidence type="ECO:0000256" key="9">
    <source>
        <dbReference type="ARBA" id="ARBA00023204"/>
    </source>
</evidence>
<dbReference type="EMBL" id="VGIR01000033">
    <property type="protein sequence ID" value="MBM3331536.1"/>
    <property type="molecule type" value="Genomic_DNA"/>
</dbReference>
<keyword evidence="8" id="KW-0238">DNA-binding</keyword>
<comment type="catalytic activity">
    <reaction evidence="10">
        <text>DNA(n) + a 2'-deoxyribonucleoside 5'-triphosphate = DNA(n+1) + diphosphate</text>
        <dbReference type="Rhea" id="RHEA:22508"/>
        <dbReference type="Rhea" id="RHEA-COMP:17339"/>
        <dbReference type="Rhea" id="RHEA-COMP:17340"/>
        <dbReference type="ChEBI" id="CHEBI:33019"/>
        <dbReference type="ChEBI" id="CHEBI:61560"/>
        <dbReference type="ChEBI" id="CHEBI:173112"/>
        <dbReference type="EC" id="2.7.7.7"/>
    </reaction>
</comment>
<dbReference type="PANTHER" id="PTHR10133">
    <property type="entry name" value="DNA POLYMERASE I"/>
    <property type="match status" value="1"/>
</dbReference>
<evidence type="ECO:0000259" key="12">
    <source>
        <dbReference type="SMART" id="SM00482"/>
    </source>
</evidence>
<keyword evidence="5" id="KW-0235">DNA replication</keyword>
<dbReference type="Pfam" id="PF01367">
    <property type="entry name" value="5_3_exonuc"/>
    <property type="match status" value="1"/>
</dbReference>
<evidence type="ECO:0000256" key="3">
    <source>
        <dbReference type="ARBA" id="ARBA00022679"/>
    </source>
</evidence>
<evidence type="ECO:0000256" key="2">
    <source>
        <dbReference type="ARBA" id="ARBA00012417"/>
    </source>
</evidence>
<reference evidence="13" key="1">
    <citation type="submission" date="2019-03" db="EMBL/GenBank/DDBJ databases">
        <title>Lake Tanganyika Metagenome-Assembled Genomes (MAGs).</title>
        <authorList>
            <person name="Tran P."/>
        </authorList>
    </citation>
    <scope>NUCLEOTIDE SEQUENCE</scope>
    <source>
        <strain evidence="13">K_DeepCast_150m_m2_040</strain>
    </source>
</reference>
<dbReference type="SMART" id="SM00475">
    <property type="entry name" value="53EXOc"/>
    <property type="match status" value="1"/>
</dbReference>
<dbReference type="GO" id="GO:0003887">
    <property type="term" value="F:DNA-directed DNA polymerase activity"/>
    <property type="evidence" value="ECO:0007669"/>
    <property type="project" value="UniProtKB-KW"/>
</dbReference>
<protein>
    <recommendedName>
        <fullName evidence="2">DNA-directed DNA polymerase</fullName>
        <ecNumber evidence="2">2.7.7.7</ecNumber>
    </recommendedName>
</protein>
<dbReference type="FunFam" id="1.10.150.20:FF:000002">
    <property type="entry name" value="DNA polymerase I"/>
    <property type="match status" value="1"/>
</dbReference>
<dbReference type="CDD" id="cd08637">
    <property type="entry name" value="DNA_pol_A_pol_I_C"/>
    <property type="match status" value="1"/>
</dbReference>
<dbReference type="Gene3D" id="3.30.70.370">
    <property type="match status" value="1"/>
</dbReference>
<dbReference type="SUPFAM" id="SSF88723">
    <property type="entry name" value="PIN domain-like"/>
    <property type="match status" value="1"/>
</dbReference>
<dbReference type="GO" id="GO:0008409">
    <property type="term" value="F:5'-3' exonuclease activity"/>
    <property type="evidence" value="ECO:0007669"/>
    <property type="project" value="InterPro"/>
</dbReference>
<dbReference type="InterPro" id="IPR019760">
    <property type="entry name" value="DNA-dir_DNA_pol_A_CS"/>
</dbReference>
<evidence type="ECO:0000313" key="14">
    <source>
        <dbReference type="Proteomes" id="UP000779900"/>
    </source>
</evidence>
<evidence type="ECO:0000256" key="10">
    <source>
        <dbReference type="ARBA" id="ARBA00049244"/>
    </source>
</evidence>
<comment type="caution">
    <text evidence="13">The sequence shown here is derived from an EMBL/GenBank/DDBJ whole genome shotgun (WGS) entry which is preliminary data.</text>
</comment>
<sequence>MKRLLLIDGHSVIYRSFFAFVRNPLRNSKGSNTSAVYGFAQTLKKLLDEMKPDYCAVVYDAPGRTFRDEKFSEYKMQRPPAPEELTPQMPIVKEMVRAWGIAGFEVHGVEADDVLATLARRFQGRDLSVTIATSDKDMLQLVGSGLNVYDPWKEKRYELEDVKEKLGVEPRLVPDLLALAGDSSDNIPGVPGVGPKRAREILTRWGSLREALTHDERVREHAAVARLSLELAQVRADVDVAADLESLTPRSPDAAALQAIFTEMDFRGMAAQVAPQVEVEVKVQGRLDLGALKRAGKLGMCLEPGRGLWVSSEAEAVTLVEDPGIQRAVLSDPVLLKVGFDLKEQVKAVHQAGLDVAGPLFDVGVAAWLSDPNRRGLTPEEVTLQVLGSHVAPLSCQARAVHALTLCGALGPQLLAPGLATVARELEMPLVPILAAMEERGIKVDIAGLSRLEVQLMTDLKAIERHVYQLAGHEFSIGSPKQFGVVLFEELKLAHGKRTKTGYSTSVDVLNELAPKSEVVREVLRYRELTKLCNTYLEPLRLAASEKTHRVHATFNQTGTATGRLSSSDPNLQNIPIRTKLGKQIRSAFIAEHGSVLISADYSQIELRVLAHLSGDEQLAEAFRRGEDIHARTAAAILNKDIGDVKPEDRRLAKVVNYGLVYGMGDYGLSSRAEIPIEQARAFLDEYMARFSGVAEWREKTIEEAKQSGFVQTISGRVRPTPGISDRNRAVAEATKRYALNAPVQGSAADIIKSAMLGLEERLGTKSGTGMILQVHDELVFEVLEAKQDAAHDVIRYEMEHAWKLDVPLVVETGVGCSWGEAH</sequence>
<dbReference type="Pfam" id="PF00476">
    <property type="entry name" value="DNA_pol_A"/>
    <property type="match status" value="1"/>
</dbReference>
<dbReference type="InterPro" id="IPR036279">
    <property type="entry name" value="5-3_exonuclease_C_sf"/>
</dbReference>
<dbReference type="FunFam" id="1.20.1060.10:FF:000001">
    <property type="entry name" value="DNA polymerase I"/>
    <property type="match status" value="1"/>
</dbReference>
<dbReference type="Gene3D" id="3.30.420.10">
    <property type="entry name" value="Ribonuclease H-like superfamily/Ribonuclease H"/>
    <property type="match status" value="1"/>
</dbReference>
<dbReference type="AlphaFoldDB" id="A0A937XH55"/>
<proteinExistence type="inferred from homology"/>
<organism evidence="13 14">
    <name type="scientific">candidate division WOR-3 bacterium</name>
    <dbReference type="NCBI Taxonomy" id="2052148"/>
    <lineage>
        <taxon>Bacteria</taxon>
        <taxon>Bacteria division WOR-3</taxon>
    </lineage>
</organism>
<gene>
    <name evidence="13" type="ORF">FJY68_06745</name>
</gene>